<feature type="repeat" description="ANK" evidence="2">
    <location>
        <begin position="1069"/>
        <end position="1101"/>
    </location>
</feature>
<evidence type="ECO:0000256" key="2">
    <source>
        <dbReference type="PROSITE-ProRule" id="PRU00023"/>
    </source>
</evidence>
<dbReference type="Gene3D" id="3.40.50.300">
    <property type="entry name" value="P-loop containing nucleotide triphosphate hydrolases"/>
    <property type="match status" value="1"/>
</dbReference>
<dbReference type="InterPro" id="IPR056884">
    <property type="entry name" value="NPHP3-like_N"/>
</dbReference>
<dbReference type="InterPro" id="IPR002110">
    <property type="entry name" value="Ankyrin_rpt"/>
</dbReference>
<dbReference type="SMART" id="SM00248">
    <property type="entry name" value="ANK"/>
    <property type="match status" value="10"/>
</dbReference>
<feature type="repeat" description="ANK" evidence="2">
    <location>
        <begin position="1301"/>
        <end position="1333"/>
    </location>
</feature>
<accession>A0A1V6U9I2</accession>
<dbReference type="InterPro" id="IPR054471">
    <property type="entry name" value="GPIID_WHD"/>
</dbReference>
<dbReference type="InterPro" id="IPR055497">
    <property type="entry name" value="DUF7069"/>
</dbReference>
<evidence type="ECO:0000313" key="6">
    <source>
        <dbReference type="Proteomes" id="UP000191500"/>
    </source>
</evidence>
<name>A0A1V6U9I2_9EURO</name>
<evidence type="ECO:0000259" key="4">
    <source>
        <dbReference type="PROSITE" id="PS50837"/>
    </source>
</evidence>
<dbReference type="Pfam" id="PF23239">
    <property type="entry name" value="DUF7069"/>
    <property type="match status" value="1"/>
</dbReference>
<dbReference type="PROSITE" id="PS50837">
    <property type="entry name" value="NACHT"/>
    <property type="match status" value="1"/>
</dbReference>
<organism evidence="5 6">
    <name type="scientific">Penicillium coprophilum</name>
    <dbReference type="NCBI Taxonomy" id="36646"/>
    <lineage>
        <taxon>Eukaryota</taxon>
        <taxon>Fungi</taxon>
        <taxon>Dikarya</taxon>
        <taxon>Ascomycota</taxon>
        <taxon>Pezizomycotina</taxon>
        <taxon>Eurotiomycetes</taxon>
        <taxon>Eurotiomycetidae</taxon>
        <taxon>Eurotiales</taxon>
        <taxon>Aspergillaceae</taxon>
        <taxon>Penicillium</taxon>
    </lineage>
</organism>
<keyword evidence="1" id="KW-0677">Repeat</keyword>
<evidence type="ECO:0000313" key="5">
    <source>
        <dbReference type="EMBL" id="OQE34533.1"/>
    </source>
</evidence>
<dbReference type="PROSITE" id="PS50297">
    <property type="entry name" value="ANK_REP_REGION"/>
    <property type="match status" value="3"/>
</dbReference>
<feature type="compositionally biased region" description="Low complexity" evidence="3">
    <location>
        <begin position="41"/>
        <end position="52"/>
    </location>
</feature>
<feature type="repeat" description="ANK" evidence="2">
    <location>
        <begin position="883"/>
        <end position="907"/>
    </location>
</feature>
<evidence type="ECO:0000256" key="1">
    <source>
        <dbReference type="ARBA" id="ARBA00022737"/>
    </source>
</evidence>
<comment type="caution">
    <text evidence="5">The sequence shown here is derived from an EMBL/GenBank/DDBJ whole genome shotgun (WGS) entry which is preliminary data.</text>
</comment>
<protein>
    <recommendedName>
        <fullName evidence="4">NACHT domain-containing protein</fullName>
    </recommendedName>
</protein>
<dbReference type="PROSITE" id="PS50088">
    <property type="entry name" value="ANK_REPEAT"/>
    <property type="match status" value="4"/>
</dbReference>
<feature type="repeat" description="ANK" evidence="2">
    <location>
        <begin position="1268"/>
        <end position="1300"/>
    </location>
</feature>
<dbReference type="SUPFAM" id="SSF52540">
    <property type="entry name" value="P-loop containing nucleoside triphosphate hydrolases"/>
    <property type="match status" value="1"/>
</dbReference>
<proteinExistence type="predicted"/>
<dbReference type="Proteomes" id="UP000191500">
    <property type="component" value="Unassembled WGS sequence"/>
</dbReference>
<dbReference type="EMBL" id="MDDG01000017">
    <property type="protein sequence ID" value="OQE34533.1"/>
    <property type="molecule type" value="Genomic_DNA"/>
</dbReference>
<dbReference type="Pfam" id="PF24883">
    <property type="entry name" value="NPHP3_N"/>
    <property type="match status" value="1"/>
</dbReference>
<sequence>MMGTVSPVGLTVLSDPQDVAADIIFVHGLQGHPQKTWTFYPSSSSPPDSLSSEVGKKSKSRGLSRLLGHGRKRQEEAASSTTQNEENGATSGVFWPGDLLKEDLPQARIMTFGYNTNVQQGYHAVNQGNIFSHARNLLYELEAKRRKAPDRRLIFVTHSLGGILVKEALRRSEHDPDEAIQKIYSSTIGIFFFGTPHRGSREWASLGEGVARVAGCLLGMDVNSEVVHALLPTGPELELCRESFAVQWEERRAALAVRTFQESKGISGIRWGGLNQLIVPPDSSTLDHPSQRARTLDGNHMTMVKFSGRSDKGYEMVKDDLEELMTKAIDMKLTPSIETTKDSRECLQILRTSDYEQYKDRNPDRLDETCEWFLHHENFHRWHRSDSSTLLWVSADPGCGKSVLAKYLVDHETELEATESRAVCYFFFKDDNEDQTSVTTALSALLHQLFLQRNSLIQHAIKDYRAEGNKLPQLFQKLWNILLKAASDPNAGEIVCILDGLDECAEKGRYQIIDLLSTFYKQAISEESSSRLKFLVTSRPYYDIQRRFADLTHNFPTIRLAGEQESEAIGREIDKVIKWKLSKLALELRLNATEQATLETELMSMTHRTYLWATLVFDILYRTIRPTSRRLKDIVRSLPPTVDKAYEAILSRIDDAERPQARKLLSIVVASSRPLTLQELNVALTVELQHKSYEDLRADLDDEERFESTVRDMCGLFVTILDQRIYLIHQTAKEFLVGRQDVLDGWKHSLHPVQSELILATSCIVPLTFSDFDDYGMPDEVSLGELLSGFEFLGYAAAFWMAHFREAQKQATEELLQLVLQICNTSSRRFNTWSRLYAMADSSTAIPRFTNTMIVASYLGHDTIVNQLLNEVEADIDSKDLDHGRTPIAWAAQQGHMSVVRLLIGTGRADVNSKDNEKQTPLWLACNTCREEIALFLLKHGADPMDKTARPRSPLLESALRGLPKVVDHILRSLSDEALQGIIEHYDTDGKSILNLALLGDNGSQYVIVKLVIDALGRFPDQRRKLLYHQDHSHCSALFHAALRNQPETVKLLAQVEKGLLTQTGYFDWRDTPLHVATHWQSLNAVKALMNAGADPNIQQRTGHTPLHIASHRTDGPDGAQILTILLGRADPLILGNMGENIIHLVLDWDRAVHFQIIANQISYSDLRQLLTSKNKDGNIPLLHAAARLSNADHDYASRSKTFKAVCEAMVKVVSDTDADGILDLVTEGERPIVLLRFIETGSADLMAEIVPKIAAFDRSFLEPTDINGQSLLIKAVDRQLLQTIQLLIESSINVNSQDKLGKTALHYAAERDMPEIAELLVRADADLTIKDNFGRIPVDWCSSRNSCISIVQPTNRSTTTPSSVATITPSTRSSRSSWSITLGAELNSCHWNLHGDTAWYSNSVPKIVREDRYLISEIIPDTIKLPVPRVHVVIEGRDQGWSDDRWFSDRPEGSFTSDSWFELAILRDGELVLRREWARNKHRSKTTHRFECTWYADSQRNREHLDFGGRRAVSADDQGEFMRRLTVGDQVVVLASAGGGGWMNIVKSASIEIFFED</sequence>
<keyword evidence="2" id="KW-0040">ANK repeat</keyword>
<dbReference type="InterPro" id="IPR029058">
    <property type="entry name" value="AB_hydrolase_fold"/>
</dbReference>
<dbReference type="SUPFAM" id="SSF48403">
    <property type="entry name" value="Ankyrin repeat"/>
    <property type="match status" value="2"/>
</dbReference>
<dbReference type="InterPro" id="IPR007111">
    <property type="entry name" value="NACHT_NTPase"/>
</dbReference>
<keyword evidence="6" id="KW-1185">Reference proteome</keyword>
<dbReference type="Gene3D" id="1.25.40.20">
    <property type="entry name" value="Ankyrin repeat-containing domain"/>
    <property type="match status" value="3"/>
</dbReference>
<dbReference type="STRING" id="36646.A0A1V6U9I2"/>
<dbReference type="GO" id="GO:0017000">
    <property type="term" value="P:antibiotic biosynthetic process"/>
    <property type="evidence" value="ECO:0007669"/>
    <property type="project" value="UniProtKB-ARBA"/>
</dbReference>
<dbReference type="Pfam" id="PF12796">
    <property type="entry name" value="Ank_2"/>
    <property type="match status" value="3"/>
</dbReference>
<feature type="compositionally biased region" description="Polar residues" evidence="3">
    <location>
        <begin position="77"/>
        <end position="90"/>
    </location>
</feature>
<reference evidence="6" key="1">
    <citation type="journal article" date="2017" name="Nat. Microbiol.">
        <title>Global analysis of biosynthetic gene clusters reveals vast potential of secondary metabolite production in Penicillium species.</title>
        <authorList>
            <person name="Nielsen J.C."/>
            <person name="Grijseels S."/>
            <person name="Prigent S."/>
            <person name="Ji B."/>
            <person name="Dainat J."/>
            <person name="Nielsen K.F."/>
            <person name="Frisvad J.C."/>
            <person name="Workman M."/>
            <person name="Nielsen J."/>
        </authorList>
    </citation>
    <scope>NUCLEOTIDE SEQUENCE [LARGE SCALE GENOMIC DNA]</scope>
    <source>
        <strain evidence="6">IBT 31321</strain>
    </source>
</reference>
<feature type="compositionally biased region" description="Basic residues" evidence="3">
    <location>
        <begin position="57"/>
        <end position="72"/>
    </location>
</feature>
<feature type="region of interest" description="Disordered" evidence="3">
    <location>
        <begin position="37"/>
        <end position="93"/>
    </location>
</feature>
<dbReference type="PANTHER" id="PTHR10039">
    <property type="entry name" value="AMELOGENIN"/>
    <property type="match status" value="1"/>
</dbReference>
<dbReference type="SUPFAM" id="SSF53474">
    <property type="entry name" value="alpha/beta-Hydrolases"/>
    <property type="match status" value="1"/>
</dbReference>
<dbReference type="Pfam" id="PF22939">
    <property type="entry name" value="WHD_GPIID"/>
    <property type="match status" value="1"/>
</dbReference>
<dbReference type="GO" id="GO:0072330">
    <property type="term" value="P:monocarboxylic acid biosynthetic process"/>
    <property type="evidence" value="ECO:0007669"/>
    <property type="project" value="UniProtKB-ARBA"/>
</dbReference>
<dbReference type="InterPro" id="IPR036770">
    <property type="entry name" value="Ankyrin_rpt-contain_sf"/>
</dbReference>
<dbReference type="Gene3D" id="3.40.50.1820">
    <property type="entry name" value="alpha/beta hydrolase"/>
    <property type="match status" value="1"/>
</dbReference>
<feature type="domain" description="NACHT" evidence="4">
    <location>
        <begin position="389"/>
        <end position="540"/>
    </location>
</feature>
<dbReference type="InterPro" id="IPR027417">
    <property type="entry name" value="P-loop_NTPase"/>
</dbReference>
<gene>
    <name evidence="5" type="ORF">PENCOP_c017G08196</name>
</gene>
<evidence type="ECO:0000256" key="3">
    <source>
        <dbReference type="SAM" id="MobiDB-lite"/>
    </source>
</evidence>